<feature type="region of interest" description="Disordered" evidence="7">
    <location>
        <begin position="207"/>
        <end position="273"/>
    </location>
</feature>
<evidence type="ECO:0000256" key="3">
    <source>
        <dbReference type="ARBA" id="ARBA00023125"/>
    </source>
</evidence>
<dbReference type="InterPro" id="IPR052207">
    <property type="entry name" value="Max-like/E-box_TFs"/>
</dbReference>
<keyword evidence="3" id="KW-0238">DNA-binding</keyword>
<dbReference type="GO" id="GO:0000978">
    <property type="term" value="F:RNA polymerase II cis-regulatory region sequence-specific DNA binding"/>
    <property type="evidence" value="ECO:0007669"/>
    <property type="project" value="TreeGrafter"/>
</dbReference>
<evidence type="ECO:0000256" key="5">
    <source>
        <dbReference type="ARBA" id="ARBA00023242"/>
    </source>
</evidence>
<dbReference type="GO" id="GO:0005634">
    <property type="term" value="C:nucleus"/>
    <property type="evidence" value="ECO:0007669"/>
    <property type="project" value="UniProtKB-SubCell"/>
</dbReference>
<dbReference type="PANTHER" id="PTHR15741:SF27">
    <property type="entry name" value="TRANSCRIPTION FACTOR AP-4"/>
    <property type="match status" value="1"/>
</dbReference>
<evidence type="ECO:0000256" key="4">
    <source>
        <dbReference type="ARBA" id="ARBA00023163"/>
    </source>
</evidence>
<dbReference type="InParanoid" id="E4WW15"/>
<keyword evidence="10" id="KW-1185">Reference proteome</keyword>
<dbReference type="Pfam" id="PF00010">
    <property type="entry name" value="HLH"/>
    <property type="match status" value="1"/>
</dbReference>
<keyword evidence="6" id="KW-0175">Coiled coil</keyword>
<protein>
    <recommendedName>
        <fullName evidence="8">BHLH domain-containing protein</fullName>
    </recommendedName>
</protein>
<dbReference type="AlphaFoldDB" id="E4WW15"/>
<dbReference type="GO" id="GO:0046983">
    <property type="term" value="F:protein dimerization activity"/>
    <property type="evidence" value="ECO:0007669"/>
    <property type="project" value="InterPro"/>
</dbReference>
<keyword evidence="4" id="KW-0804">Transcription</keyword>
<feature type="domain" description="BHLH" evidence="8">
    <location>
        <begin position="257"/>
        <end position="316"/>
    </location>
</feature>
<evidence type="ECO:0000256" key="1">
    <source>
        <dbReference type="ARBA" id="ARBA00004123"/>
    </source>
</evidence>
<comment type="subcellular location">
    <subcellularLocation>
        <location evidence="1">Nucleus</location>
    </subcellularLocation>
</comment>
<dbReference type="PANTHER" id="PTHR15741">
    <property type="entry name" value="BASIC HELIX-LOOP-HELIX ZIP TRANSCRIPTION FACTOR"/>
    <property type="match status" value="1"/>
</dbReference>
<dbReference type="OrthoDB" id="6022628at2759"/>
<dbReference type="GO" id="GO:0000981">
    <property type="term" value="F:DNA-binding transcription factor activity, RNA polymerase II-specific"/>
    <property type="evidence" value="ECO:0007669"/>
    <property type="project" value="TreeGrafter"/>
</dbReference>
<dbReference type="SUPFAM" id="SSF47459">
    <property type="entry name" value="HLH, helix-loop-helix DNA-binding domain"/>
    <property type="match status" value="1"/>
</dbReference>
<evidence type="ECO:0000313" key="10">
    <source>
        <dbReference type="Proteomes" id="UP000001307"/>
    </source>
</evidence>
<keyword evidence="5" id="KW-0539">Nucleus</keyword>
<keyword evidence="2" id="KW-0805">Transcription regulation</keyword>
<proteinExistence type="predicted"/>
<dbReference type="CDD" id="cd11388">
    <property type="entry name" value="bHLH_ScINO2_like"/>
    <property type="match status" value="1"/>
</dbReference>
<name>E4WW15_OIKDI</name>
<evidence type="ECO:0000256" key="7">
    <source>
        <dbReference type="SAM" id="MobiDB-lite"/>
    </source>
</evidence>
<evidence type="ECO:0000256" key="6">
    <source>
        <dbReference type="SAM" id="Coils"/>
    </source>
</evidence>
<evidence type="ECO:0000256" key="2">
    <source>
        <dbReference type="ARBA" id="ARBA00023015"/>
    </source>
</evidence>
<feature type="coiled-coil region" evidence="6">
    <location>
        <begin position="306"/>
        <end position="347"/>
    </location>
</feature>
<dbReference type="InterPro" id="IPR011598">
    <property type="entry name" value="bHLH_dom"/>
</dbReference>
<accession>E4WW15</accession>
<dbReference type="Gene3D" id="4.10.280.10">
    <property type="entry name" value="Helix-loop-helix DNA-binding domain"/>
    <property type="match status" value="1"/>
</dbReference>
<evidence type="ECO:0000313" key="9">
    <source>
        <dbReference type="EMBL" id="CBY21318.1"/>
    </source>
</evidence>
<dbReference type="EMBL" id="FN653017">
    <property type="protein sequence ID" value="CBY21318.1"/>
    <property type="molecule type" value="Genomic_DNA"/>
</dbReference>
<dbReference type="PROSITE" id="PS50888">
    <property type="entry name" value="BHLH"/>
    <property type="match status" value="1"/>
</dbReference>
<reference evidence="9" key="1">
    <citation type="journal article" date="2010" name="Science">
        <title>Plasticity of animal genome architecture unmasked by rapid evolution of a pelagic tunicate.</title>
        <authorList>
            <person name="Denoeud F."/>
            <person name="Henriet S."/>
            <person name="Mungpakdee S."/>
            <person name="Aury J.M."/>
            <person name="Da Silva C."/>
            <person name="Brinkmann H."/>
            <person name="Mikhaleva J."/>
            <person name="Olsen L.C."/>
            <person name="Jubin C."/>
            <person name="Canestro C."/>
            <person name="Bouquet J.M."/>
            <person name="Danks G."/>
            <person name="Poulain J."/>
            <person name="Campsteijn C."/>
            <person name="Adamski M."/>
            <person name="Cross I."/>
            <person name="Yadetie F."/>
            <person name="Muffato M."/>
            <person name="Louis A."/>
            <person name="Butcher S."/>
            <person name="Tsagkogeorga G."/>
            <person name="Konrad A."/>
            <person name="Singh S."/>
            <person name="Jensen M.F."/>
            <person name="Cong E.H."/>
            <person name="Eikeseth-Otteraa H."/>
            <person name="Noel B."/>
            <person name="Anthouard V."/>
            <person name="Porcel B.M."/>
            <person name="Kachouri-Lafond R."/>
            <person name="Nishino A."/>
            <person name="Ugolini M."/>
            <person name="Chourrout P."/>
            <person name="Nishida H."/>
            <person name="Aasland R."/>
            <person name="Huzurbazar S."/>
            <person name="Westhof E."/>
            <person name="Delsuc F."/>
            <person name="Lehrach H."/>
            <person name="Reinhardt R."/>
            <person name="Weissenbach J."/>
            <person name="Roy S.W."/>
            <person name="Artiguenave F."/>
            <person name="Postlethwait J.H."/>
            <person name="Manak J.R."/>
            <person name="Thompson E.M."/>
            <person name="Jaillon O."/>
            <person name="Du Pasquier L."/>
            <person name="Boudinot P."/>
            <person name="Liberles D.A."/>
            <person name="Volff J.N."/>
            <person name="Philippe H."/>
            <person name="Lenhard B."/>
            <person name="Roest Crollius H."/>
            <person name="Wincker P."/>
            <person name="Chourrout D."/>
        </authorList>
    </citation>
    <scope>NUCLEOTIDE SEQUENCE [LARGE SCALE GENOMIC DNA]</scope>
</reference>
<dbReference type="Proteomes" id="UP000001307">
    <property type="component" value="Unassembled WGS sequence"/>
</dbReference>
<dbReference type="InterPro" id="IPR036638">
    <property type="entry name" value="HLH_DNA-bd_sf"/>
</dbReference>
<organism evidence="9">
    <name type="scientific">Oikopleura dioica</name>
    <name type="common">Tunicate</name>
    <dbReference type="NCBI Taxonomy" id="34765"/>
    <lineage>
        <taxon>Eukaryota</taxon>
        <taxon>Metazoa</taxon>
        <taxon>Chordata</taxon>
        <taxon>Tunicata</taxon>
        <taxon>Appendicularia</taxon>
        <taxon>Copelata</taxon>
        <taxon>Oikopleuridae</taxon>
        <taxon>Oikopleura</taxon>
    </lineage>
</organism>
<sequence>MESFGFLSDNGQAFLNDIGIDPMESMEFLQPPYTKNESQFDLPFGGKNNEQQNHRYQAASKNMPVYIQSESSRTLQNHIQETITPHRHSQSHQQQETEPMAIEYSPRIRQLPMRPPLPPAEFETPHQTQLQMAPSRVRVNSEMDLPIEEIGTVPIDQIDRESHVILPDGKQIVLLQLLEDGSYAQIRGDNVSKNVVFSQTKKNPTLRISNADDYQPAPSIPTSEYDSRQVYDENQKMEINGSMSQDNGINIKHYHPTSQEDEQSAERRRRSSMKQGFDHLETLLNETMANTPGHTVPTKISKAGLLMKAKDTIIRHQMEKKRKQQEIDLLRRECENLQQQISCAQVGIFGEIKEEIKKFKEQLPETGYPLSKVRSDKNQREFLAYVASRTEQNYKFFPFYLIMKRMFESYNQVVAVQDATKFRRTSQEWLQHSCSYVPNY</sequence>
<gene>
    <name evidence="9" type="ORF">GSOID_T00009077001</name>
</gene>
<feature type="compositionally biased region" description="Basic and acidic residues" evidence="7">
    <location>
        <begin position="225"/>
        <end position="236"/>
    </location>
</feature>
<evidence type="ECO:0000259" key="8">
    <source>
        <dbReference type="PROSITE" id="PS50888"/>
    </source>
</evidence>